<evidence type="ECO:0000256" key="6">
    <source>
        <dbReference type="ARBA" id="ARBA00023004"/>
    </source>
</evidence>
<evidence type="ECO:0000256" key="5">
    <source>
        <dbReference type="ARBA" id="ARBA00022723"/>
    </source>
</evidence>
<dbReference type="InterPro" id="IPR006638">
    <property type="entry name" value="Elp3/MiaA/NifB-like_rSAM"/>
</dbReference>
<dbReference type="PROSITE" id="PS51332">
    <property type="entry name" value="B12_BINDING"/>
    <property type="match status" value="1"/>
</dbReference>
<evidence type="ECO:0000259" key="8">
    <source>
        <dbReference type="PROSITE" id="PS51332"/>
    </source>
</evidence>
<dbReference type="InterPro" id="IPR036724">
    <property type="entry name" value="Cobalamin-bd_sf"/>
</dbReference>
<keyword evidence="2" id="KW-0489">Methyltransferase</keyword>
<dbReference type="SFLD" id="SFLDG01123">
    <property type="entry name" value="methyltransferase_(Class_B)"/>
    <property type="match status" value="1"/>
</dbReference>
<evidence type="ECO:0000256" key="7">
    <source>
        <dbReference type="ARBA" id="ARBA00023014"/>
    </source>
</evidence>
<evidence type="ECO:0000256" key="3">
    <source>
        <dbReference type="ARBA" id="ARBA00022679"/>
    </source>
</evidence>
<dbReference type="InterPro" id="IPR051198">
    <property type="entry name" value="BchE-like"/>
</dbReference>
<dbReference type="SFLD" id="SFLDG01082">
    <property type="entry name" value="B12-binding_domain_containing"/>
    <property type="match status" value="1"/>
</dbReference>
<dbReference type="RefSeq" id="WP_149294834.1">
    <property type="nucleotide sequence ID" value="NZ_CP043473.1"/>
</dbReference>
<comment type="cofactor">
    <cofactor evidence="1">
        <name>[4Fe-4S] cluster</name>
        <dbReference type="ChEBI" id="CHEBI:49883"/>
    </cofactor>
</comment>
<dbReference type="GO" id="GO:0003824">
    <property type="term" value="F:catalytic activity"/>
    <property type="evidence" value="ECO:0007669"/>
    <property type="project" value="InterPro"/>
</dbReference>
<dbReference type="InterPro" id="IPR006158">
    <property type="entry name" value="Cobalamin-bd"/>
</dbReference>
<dbReference type="InterPro" id="IPR023404">
    <property type="entry name" value="rSAM_horseshoe"/>
</dbReference>
<dbReference type="Proteomes" id="UP000322079">
    <property type="component" value="Chromosome"/>
</dbReference>
<accession>A0A5C1DCN3</accession>
<dbReference type="GO" id="GO:0051539">
    <property type="term" value="F:4 iron, 4 sulfur cluster binding"/>
    <property type="evidence" value="ECO:0007669"/>
    <property type="project" value="UniProtKB-KW"/>
</dbReference>
<dbReference type="InterPro" id="IPR007197">
    <property type="entry name" value="rSAM"/>
</dbReference>
<dbReference type="EMBL" id="CP043473">
    <property type="protein sequence ID" value="QEL54444.1"/>
    <property type="molecule type" value="Genomic_DNA"/>
</dbReference>
<dbReference type="AlphaFoldDB" id="A0A5C1DCN3"/>
<dbReference type="CDD" id="cd01335">
    <property type="entry name" value="Radical_SAM"/>
    <property type="match status" value="1"/>
</dbReference>
<feature type="domain" description="Radical SAM core" evidence="9">
    <location>
        <begin position="208"/>
        <end position="432"/>
    </location>
</feature>
<dbReference type="PANTHER" id="PTHR43409:SF7">
    <property type="entry name" value="BLL1977 PROTEIN"/>
    <property type="match status" value="1"/>
</dbReference>
<evidence type="ECO:0000313" key="11">
    <source>
        <dbReference type="Proteomes" id="UP000322079"/>
    </source>
</evidence>
<keyword evidence="4" id="KW-0949">S-adenosyl-L-methionine</keyword>
<dbReference type="SUPFAM" id="SSF52242">
    <property type="entry name" value="Cobalamin (vitamin B12)-binding domain"/>
    <property type="match status" value="1"/>
</dbReference>
<proteinExistence type="predicted"/>
<reference evidence="10 11" key="1">
    <citation type="submission" date="2019-08" db="EMBL/GenBank/DDBJ databases">
        <title>Chromobacterium paludis, a novel bacterium isolated from a Maryland marsh pond.</title>
        <authorList>
            <person name="Blackburn M.B."/>
            <person name="Gundersen-Rindal D.E."/>
        </authorList>
    </citation>
    <scope>NUCLEOTIDE SEQUENCE [LARGE SCALE GENOMIC DNA]</scope>
    <source>
        <strain evidence="11">IIBBL 257-1</strain>
    </source>
</reference>
<evidence type="ECO:0000256" key="2">
    <source>
        <dbReference type="ARBA" id="ARBA00022603"/>
    </source>
</evidence>
<keyword evidence="3" id="KW-0808">Transferase</keyword>
<dbReference type="InterPro" id="IPR034466">
    <property type="entry name" value="Methyltransferase_Class_B"/>
</dbReference>
<keyword evidence="7" id="KW-0411">Iron-sulfur</keyword>
<dbReference type="Pfam" id="PF02310">
    <property type="entry name" value="B12-binding"/>
    <property type="match status" value="1"/>
</dbReference>
<name>A0A5C1DCN3_9NEIS</name>
<evidence type="ECO:0000256" key="1">
    <source>
        <dbReference type="ARBA" id="ARBA00001966"/>
    </source>
</evidence>
<dbReference type="GO" id="GO:0046872">
    <property type="term" value="F:metal ion binding"/>
    <property type="evidence" value="ECO:0007669"/>
    <property type="project" value="UniProtKB-KW"/>
</dbReference>
<dbReference type="Gene3D" id="3.40.50.280">
    <property type="entry name" value="Cobalamin-binding domain"/>
    <property type="match status" value="1"/>
</dbReference>
<dbReference type="Pfam" id="PF04055">
    <property type="entry name" value="Radical_SAM"/>
    <property type="match status" value="1"/>
</dbReference>
<keyword evidence="6" id="KW-0408">Iron</keyword>
<sequence>MKVLLITPYLDAPQERRTDFLPSGALLCLAAVLREAGHEPKLLDLNNRRVHEQEEPHQYCLDQIASAISQFDPGLVAISFLFSGFMTTAWSYAAEVKKVAPHLPVVTGGIHATTYPREILRNCPEFDYIALGEGEPQMVELANRIAMNDLVDLSKIKSFAYRDANGVIRVNEEREWIDYENLPMQAWDLVDFTDFEMDLTGYSNFKGHVLKNVVPVISERGCPFRCNFCDMYMVQGRKLRRRSPKRFVDELEYLVNEKGQRFFTFMDDNLTIDNKHILGICQEIIRRGLDIQFTTSGGLGMNSLRGDVIDAMVEAGMTSALLAPEHGSDYIRNDVIKKGLKRDTIYQVVSDLKKHRVSLAGNWIMGFPEDTNETLQETMDMIDELQLDRNWVGTLIPFPGTPVFDQCLRDDLFIGGVDVQNLWKKPVRAHQDGSVIKPYNMSLDDLREWRTRFIDVRFKYMRAL</sequence>
<dbReference type="PROSITE" id="PS51918">
    <property type="entry name" value="RADICAL_SAM"/>
    <property type="match status" value="1"/>
</dbReference>
<keyword evidence="5" id="KW-0479">Metal-binding</keyword>
<dbReference type="Gene3D" id="3.80.30.20">
    <property type="entry name" value="tm_1862 like domain"/>
    <property type="match status" value="1"/>
</dbReference>
<feature type="domain" description="B12-binding" evidence="8">
    <location>
        <begin position="1"/>
        <end position="152"/>
    </location>
</feature>
<protein>
    <submittedName>
        <fullName evidence="10">B12-binding domain-containing radical SAM protein</fullName>
    </submittedName>
</protein>
<evidence type="ECO:0000259" key="9">
    <source>
        <dbReference type="PROSITE" id="PS51918"/>
    </source>
</evidence>
<evidence type="ECO:0000313" key="10">
    <source>
        <dbReference type="EMBL" id="QEL54444.1"/>
    </source>
</evidence>
<organism evidence="10 11">
    <name type="scientific">Chromobacterium paludis</name>
    <dbReference type="NCBI Taxonomy" id="2605945"/>
    <lineage>
        <taxon>Bacteria</taxon>
        <taxon>Pseudomonadati</taxon>
        <taxon>Pseudomonadota</taxon>
        <taxon>Betaproteobacteria</taxon>
        <taxon>Neisseriales</taxon>
        <taxon>Chromobacteriaceae</taxon>
        <taxon>Chromobacterium</taxon>
    </lineage>
</organism>
<dbReference type="GO" id="GO:0031419">
    <property type="term" value="F:cobalamin binding"/>
    <property type="evidence" value="ECO:0007669"/>
    <property type="project" value="InterPro"/>
</dbReference>
<dbReference type="SMART" id="SM00729">
    <property type="entry name" value="Elp3"/>
    <property type="match status" value="1"/>
</dbReference>
<dbReference type="SUPFAM" id="SSF102114">
    <property type="entry name" value="Radical SAM enzymes"/>
    <property type="match status" value="1"/>
</dbReference>
<dbReference type="InterPro" id="IPR058240">
    <property type="entry name" value="rSAM_sf"/>
</dbReference>
<dbReference type="KEGG" id="chrm:FYK34_02080"/>
<gene>
    <name evidence="10" type="ORF">FYK34_02080</name>
</gene>
<dbReference type="CDD" id="cd02068">
    <property type="entry name" value="radical_SAM_B12_BD"/>
    <property type="match status" value="1"/>
</dbReference>
<evidence type="ECO:0000256" key="4">
    <source>
        <dbReference type="ARBA" id="ARBA00022691"/>
    </source>
</evidence>
<keyword evidence="11" id="KW-1185">Reference proteome</keyword>
<dbReference type="PANTHER" id="PTHR43409">
    <property type="entry name" value="ANAEROBIC MAGNESIUM-PROTOPORPHYRIN IX MONOMETHYL ESTER CYCLASE-RELATED"/>
    <property type="match status" value="1"/>
</dbReference>
<dbReference type="SFLD" id="SFLDS00029">
    <property type="entry name" value="Radical_SAM"/>
    <property type="match status" value="1"/>
</dbReference>